<dbReference type="Gene3D" id="6.10.340.10">
    <property type="match status" value="1"/>
</dbReference>
<dbReference type="SUPFAM" id="SSF158472">
    <property type="entry name" value="HAMP domain-like"/>
    <property type="match status" value="1"/>
</dbReference>
<dbReference type="EMBL" id="NPDY01000025">
    <property type="protein sequence ID" value="PJZ68333.1"/>
    <property type="molecule type" value="Genomic_DNA"/>
</dbReference>
<dbReference type="PANTHER" id="PTHR32089:SF112">
    <property type="entry name" value="LYSOZYME-LIKE PROTEIN-RELATED"/>
    <property type="match status" value="1"/>
</dbReference>
<dbReference type="Proteomes" id="UP000231962">
    <property type="component" value="Unassembled WGS sequence"/>
</dbReference>
<dbReference type="GO" id="GO:0007165">
    <property type="term" value="P:signal transduction"/>
    <property type="evidence" value="ECO:0007669"/>
    <property type="project" value="InterPro"/>
</dbReference>
<feature type="transmembrane region" description="Helical" evidence="3">
    <location>
        <begin position="479"/>
        <end position="502"/>
    </location>
</feature>
<keyword evidence="7" id="KW-1185">Reference proteome</keyword>
<dbReference type="EMBL" id="NPDZ01000018">
    <property type="protein sequence ID" value="PJZ71821.1"/>
    <property type="molecule type" value="Genomic_DNA"/>
</dbReference>
<dbReference type="SMART" id="SM00304">
    <property type="entry name" value="HAMP"/>
    <property type="match status" value="1"/>
</dbReference>
<keyword evidence="3" id="KW-0812">Transmembrane</keyword>
<evidence type="ECO:0000313" key="6">
    <source>
        <dbReference type="EMBL" id="PJZ71821.1"/>
    </source>
</evidence>
<feature type="domain" description="HAMP" evidence="4">
    <location>
        <begin position="499"/>
        <end position="551"/>
    </location>
</feature>
<dbReference type="Pfam" id="PF14559">
    <property type="entry name" value="TPR_19"/>
    <property type="match status" value="1"/>
</dbReference>
<sequence>MIVLTFASISYLTGAILTGLCSYFLLFRRDKLETTLQLGWIFLFCSILQISFLLGTSLYYQTSFLHRWIALPCVFLICTHLLNYFYLLHPQASPRFSRILIGSGYAFSFGILIFHIVRTLGGNSTYSFSGSVFEIIQHTDEKLIAWILILYLSGILIFGGIRAFQAYRIDLKLLALSIWVPFLLLLGTTIAFHAKEIAFPIERAFALSFWNPILLTALFLTWLVHLRASGEAFTLRTPLLLGILLLLLFVFQGSSWLFLQPGLDSFRDTIKERQKAEDLPKNSYTVTVQDSPGFPAGTFGESDLSLFSETRKDLILSFLWDKPKEISQEYPAYEKAAEDLNKVAKNSKEFEEKLLSLSKELEPYRRKVEHLREKGFKESVILLLNPEGHKKILSIYLQVLSGKVRNSPAEGDSLKILVLDQMREIVPDGEPRFRRIIGTQAEYYYSIIQKSPGKTSAKEIGIPYSDYLKFQTGLLLKPLIAFLLCLILFGIGSYWFLSYLVFLPLDRLYSGLELVTEGDLNRELGAEAWDEIGSIADQFNRMIQAMRNSMDNLLSGTNENPNKSEGAVSSMTRAKNDFSASISELPDRQYSLQELFQQVKATSSPDQLKAILMQLESMPGGSNRSKLILKTALKLKDYRRALHSVETLLEFGKSDPELLFLSSYCHKKIGEYEKAIELAEQTQEISPQHSQNRLHLAELYYLSGNLEKATQLATKIRMEEGPSPTLSKLLNAIEKKSG</sequence>
<dbReference type="GO" id="GO:0016020">
    <property type="term" value="C:membrane"/>
    <property type="evidence" value="ECO:0007669"/>
    <property type="project" value="InterPro"/>
</dbReference>
<organism evidence="6 8">
    <name type="scientific">Leptospira perolatii</name>
    <dbReference type="NCBI Taxonomy" id="2023191"/>
    <lineage>
        <taxon>Bacteria</taxon>
        <taxon>Pseudomonadati</taxon>
        <taxon>Spirochaetota</taxon>
        <taxon>Spirochaetia</taxon>
        <taxon>Leptospirales</taxon>
        <taxon>Leptospiraceae</taxon>
        <taxon>Leptospira</taxon>
    </lineage>
</organism>
<dbReference type="InterPro" id="IPR011990">
    <property type="entry name" value="TPR-like_helical_dom_sf"/>
</dbReference>
<dbReference type="InterPro" id="IPR019734">
    <property type="entry name" value="TPR_rpt"/>
</dbReference>
<dbReference type="RefSeq" id="WP_100715213.1">
    <property type="nucleotide sequence ID" value="NZ_NPDY01000025.1"/>
</dbReference>
<dbReference type="AlphaFoldDB" id="A0A2M9ZII5"/>
<keyword evidence="3" id="KW-0472">Membrane</keyword>
<evidence type="ECO:0000313" key="5">
    <source>
        <dbReference type="EMBL" id="PJZ68333.1"/>
    </source>
</evidence>
<dbReference type="OrthoDB" id="311250at2"/>
<dbReference type="Proteomes" id="UP000231990">
    <property type="component" value="Unassembled WGS sequence"/>
</dbReference>
<protein>
    <submittedName>
        <fullName evidence="6">HAMP domain-containing protein</fullName>
    </submittedName>
</protein>
<dbReference type="CDD" id="cd06225">
    <property type="entry name" value="HAMP"/>
    <property type="match status" value="1"/>
</dbReference>
<feature type="transmembrane region" description="Helical" evidence="3">
    <location>
        <begin position="66"/>
        <end position="87"/>
    </location>
</feature>
<dbReference type="PROSITE" id="PS50005">
    <property type="entry name" value="TPR"/>
    <property type="match status" value="1"/>
</dbReference>
<feature type="transmembrane region" description="Helical" evidence="3">
    <location>
        <begin position="204"/>
        <end position="226"/>
    </location>
</feature>
<evidence type="ECO:0000313" key="8">
    <source>
        <dbReference type="Proteomes" id="UP000231990"/>
    </source>
</evidence>
<feature type="transmembrane region" description="Helical" evidence="3">
    <location>
        <begin position="6"/>
        <end position="26"/>
    </location>
</feature>
<keyword evidence="2" id="KW-0175">Coiled coil</keyword>
<feature type="coiled-coil region" evidence="2">
    <location>
        <begin position="333"/>
        <end position="360"/>
    </location>
</feature>
<evidence type="ECO:0000259" key="4">
    <source>
        <dbReference type="PROSITE" id="PS50885"/>
    </source>
</evidence>
<dbReference type="InterPro" id="IPR003660">
    <property type="entry name" value="HAMP_dom"/>
</dbReference>
<keyword evidence="3" id="KW-1133">Transmembrane helix</keyword>
<dbReference type="Gene3D" id="1.25.40.10">
    <property type="entry name" value="Tetratricopeptide repeat domain"/>
    <property type="match status" value="1"/>
</dbReference>
<feature type="transmembrane region" description="Helical" evidence="3">
    <location>
        <begin position="99"/>
        <end position="117"/>
    </location>
</feature>
<name>A0A2M9ZII5_9LEPT</name>
<dbReference type="PROSITE" id="PS50885">
    <property type="entry name" value="HAMP"/>
    <property type="match status" value="1"/>
</dbReference>
<feature type="transmembrane region" description="Helical" evidence="3">
    <location>
        <begin position="238"/>
        <end position="259"/>
    </location>
</feature>
<evidence type="ECO:0000256" key="3">
    <source>
        <dbReference type="SAM" id="Phobius"/>
    </source>
</evidence>
<gene>
    <name evidence="5" type="ORF">CH360_16650</name>
    <name evidence="6" type="ORF">CH373_17365</name>
</gene>
<evidence type="ECO:0000256" key="2">
    <source>
        <dbReference type="SAM" id="Coils"/>
    </source>
</evidence>
<feature type="transmembrane region" description="Helical" evidence="3">
    <location>
        <begin position="38"/>
        <end position="60"/>
    </location>
</feature>
<feature type="transmembrane region" description="Helical" evidence="3">
    <location>
        <begin position="173"/>
        <end position="192"/>
    </location>
</feature>
<dbReference type="PANTHER" id="PTHR32089">
    <property type="entry name" value="METHYL-ACCEPTING CHEMOTAXIS PROTEIN MCPB"/>
    <property type="match status" value="1"/>
</dbReference>
<evidence type="ECO:0000256" key="1">
    <source>
        <dbReference type="PROSITE-ProRule" id="PRU00339"/>
    </source>
</evidence>
<evidence type="ECO:0000313" key="7">
    <source>
        <dbReference type="Proteomes" id="UP000231962"/>
    </source>
</evidence>
<accession>A0A2M9ZII5</accession>
<keyword evidence="1" id="KW-0802">TPR repeat</keyword>
<feature type="transmembrane region" description="Helical" evidence="3">
    <location>
        <begin position="143"/>
        <end position="161"/>
    </location>
</feature>
<feature type="repeat" description="TPR" evidence="1">
    <location>
        <begin position="656"/>
        <end position="689"/>
    </location>
</feature>
<dbReference type="SUPFAM" id="SSF48452">
    <property type="entry name" value="TPR-like"/>
    <property type="match status" value="1"/>
</dbReference>
<reference evidence="7 8" key="1">
    <citation type="submission" date="2017-07" db="EMBL/GenBank/DDBJ databases">
        <title>Leptospira spp. isolated from tropical soils.</title>
        <authorList>
            <person name="Thibeaux R."/>
            <person name="Iraola G."/>
            <person name="Ferres I."/>
            <person name="Bierque E."/>
            <person name="Girault D."/>
            <person name="Soupe-Gilbert M.-E."/>
            <person name="Picardeau M."/>
            <person name="Goarant C."/>
        </authorList>
    </citation>
    <scope>NUCLEOTIDE SEQUENCE [LARGE SCALE GENOMIC DNA]</scope>
    <source>
        <strain evidence="6 8">FH1-B-B1</strain>
        <strain evidence="5 7">FH1-B-C1</strain>
    </source>
</reference>
<comment type="caution">
    <text evidence="6">The sequence shown here is derived from an EMBL/GenBank/DDBJ whole genome shotgun (WGS) entry which is preliminary data.</text>
</comment>
<proteinExistence type="predicted"/>